<dbReference type="EMBL" id="PJRQ01000019">
    <property type="protein sequence ID" value="PLR16875.1"/>
    <property type="molecule type" value="Genomic_DNA"/>
</dbReference>
<dbReference type="Proteomes" id="UP000281192">
    <property type="component" value="Chromosome"/>
</dbReference>
<evidence type="ECO:0000313" key="3">
    <source>
        <dbReference type="Proteomes" id="UP000234483"/>
    </source>
</evidence>
<proteinExistence type="predicted"/>
<protein>
    <submittedName>
        <fullName evidence="2">Uncharacterized protein</fullName>
    </submittedName>
</protein>
<organism evidence="2 3">
    <name type="scientific">Caulobacter flavus</name>
    <dbReference type="NCBI Taxonomy" id="1679497"/>
    <lineage>
        <taxon>Bacteria</taxon>
        <taxon>Pseudomonadati</taxon>
        <taxon>Pseudomonadota</taxon>
        <taxon>Alphaproteobacteria</taxon>
        <taxon>Caulobacterales</taxon>
        <taxon>Caulobacteraceae</taxon>
        <taxon>Caulobacter</taxon>
    </lineage>
</organism>
<evidence type="ECO:0000313" key="2">
    <source>
        <dbReference type="EMBL" id="PLR16875.1"/>
    </source>
</evidence>
<sequence>MLMLGADAAVAQEPAPPPLWSGTSGLAPTLVSKKVGVVQPGETYEKAIKKPTRTARLTAEHSFSYGPETFTIPAGTPFYGAQFLAIPRVGSGPAPVRRKDDIHWCSAAKEKPVVCFRWTAGKVERASAGGFMILSRSPSGQWIEDRPPALKEQVVEIDPPYEQSQTLKAVTEEGVVVATLIKQGSGDWGYDTPVKWGVKAALVSGGYVVFEPVRDAAGALTAARVTPAKP</sequence>
<accession>A0A2N5CUD7</accession>
<evidence type="ECO:0000313" key="4">
    <source>
        <dbReference type="Proteomes" id="UP000281192"/>
    </source>
</evidence>
<name>A0A2N5CUD7_9CAUL</name>
<evidence type="ECO:0000313" key="1">
    <source>
        <dbReference type="EMBL" id="AYV47866.1"/>
    </source>
</evidence>
<reference evidence="1 4" key="2">
    <citation type="submission" date="2018-01" db="EMBL/GenBank/DDBJ databases">
        <title>Complete genome sequence of Caulobacter flavus RHGG3.</title>
        <authorList>
            <person name="Yang E."/>
        </authorList>
    </citation>
    <scope>NUCLEOTIDE SEQUENCE [LARGE SCALE GENOMIC DNA]</scope>
    <source>
        <strain evidence="1 4">RHGG3</strain>
    </source>
</reference>
<gene>
    <name evidence="1" type="ORF">C1707_17265</name>
    <name evidence="2" type="ORF">CFHF_10320</name>
</gene>
<dbReference type="AlphaFoldDB" id="A0A2N5CUD7"/>
<reference evidence="2 3" key="1">
    <citation type="submission" date="2017-12" db="EMBL/GenBank/DDBJ databases">
        <title>The genome sequence of Caulobacter flavus CGMCC1 15093.</title>
        <authorList>
            <person name="Gao J."/>
            <person name="Mao X."/>
            <person name="Sun J."/>
        </authorList>
    </citation>
    <scope>NUCLEOTIDE SEQUENCE [LARGE SCALE GENOMIC DNA]</scope>
    <source>
        <strain evidence="2 3">CGMCC1 15093</strain>
    </source>
</reference>
<dbReference type="EMBL" id="CP026100">
    <property type="protein sequence ID" value="AYV47866.1"/>
    <property type="molecule type" value="Genomic_DNA"/>
</dbReference>
<keyword evidence="4" id="KW-1185">Reference proteome</keyword>
<dbReference type="KEGG" id="cfh:C1707_17265"/>
<dbReference type="Proteomes" id="UP000234483">
    <property type="component" value="Unassembled WGS sequence"/>
</dbReference>